<evidence type="ECO:0000256" key="4">
    <source>
        <dbReference type="ARBA" id="ARBA00022679"/>
    </source>
</evidence>
<evidence type="ECO:0000256" key="9">
    <source>
        <dbReference type="ARBA" id="ARBA00047783"/>
    </source>
</evidence>
<proteinExistence type="inferred from homology"/>
<evidence type="ECO:0000256" key="10">
    <source>
        <dbReference type="HAMAP-Rule" id="MF_03152"/>
    </source>
</evidence>
<comment type="function">
    <text evidence="10">Specifically methylates the N1 position of guanosine-37 in various cytoplasmic and mitochondrial tRNAs. Methylation is not dependent on the nature of the nucleoside 5' of the target nucleoside. This is the first step in the biosynthesis of wybutosine (yW), a modified base adjacent to the anticodon of tRNAs and required for accurate decoding.</text>
</comment>
<dbReference type="Proteomes" id="UP000800092">
    <property type="component" value="Unassembled WGS sequence"/>
</dbReference>
<comment type="subunit">
    <text evidence="10">Monomer.</text>
</comment>
<dbReference type="Pfam" id="PF02475">
    <property type="entry name" value="TRM5-TYW2_MTfase"/>
    <property type="match status" value="1"/>
</dbReference>
<comment type="catalytic activity">
    <reaction evidence="9 10">
        <text>guanosine(37) in tRNA + S-adenosyl-L-methionine = N(1)-methylguanosine(37) in tRNA + S-adenosyl-L-homocysteine + H(+)</text>
        <dbReference type="Rhea" id="RHEA:36899"/>
        <dbReference type="Rhea" id="RHEA-COMP:10145"/>
        <dbReference type="Rhea" id="RHEA-COMP:10147"/>
        <dbReference type="ChEBI" id="CHEBI:15378"/>
        <dbReference type="ChEBI" id="CHEBI:57856"/>
        <dbReference type="ChEBI" id="CHEBI:59789"/>
        <dbReference type="ChEBI" id="CHEBI:73542"/>
        <dbReference type="ChEBI" id="CHEBI:74269"/>
        <dbReference type="EC" id="2.1.1.228"/>
    </reaction>
</comment>
<evidence type="ECO:0000256" key="6">
    <source>
        <dbReference type="ARBA" id="ARBA00022694"/>
    </source>
</evidence>
<dbReference type="PROSITE" id="PS51684">
    <property type="entry name" value="SAM_MT_TRM5_TYW2"/>
    <property type="match status" value="1"/>
</dbReference>
<dbReference type="InterPro" id="IPR056743">
    <property type="entry name" value="TRM5-TYW2-like_MTfase"/>
</dbReference>
<feature type="binding site" evidence="10">
    <location>
        <position position="235"/>
    </location>
    <ligand>
        <name>S-adenosyl-L-methionine</name>
        <dbReference type="ChEBI" id="CHEBI:59789"/>
    </ligand>
</feature>
<reference evidence="12" key="1">
    <citation type="journal article" date="2020" name="Stud. Mycol.">
        <title>101 Dothideomycetes genomes: a test case for predicting lifestyles and emergence of pathogens.</title>
        <authorList>
            <person name="Haridas S."/>
            <person name="Albert R."/>
            <person name="Binder M."/>
            <person name="Bloem J."/>
            <person name="Labutti K."/>
            <person name="Salamov A."/>
            <person name="Andreopoulos B."/>
            <person name="Baker S."/>
            <person name="Barry K."/>
            <person name="Bills G."/>
            <person name="Bluhm B."/>
            <person name="Cannon C."/>
            <person name="Castanera R."/>
            <person name="Culley D."/>
            <person name="Daum C."/>
            <person name="Ezra D."/>
            <person name="Gonzalez J."/>
            <person name="Henrissat B."/>
            <person name="Kuo A."/>
            <person name="Liang C."/>
            <person name="Lipzen A."/>
            <person name="Lutzoni F."/>
            <person name="Magnuson J."/>
            <person name="Mondo S."/>
            <person name="Nolan M."/>
            <person name="Ohm R."/>
            <person name="Pangilinan J."/>
            <person name="Park H.-J."/>
            <person name="Ramirez L."/>
            <person name="Alfaro M."/>
            <person name="Sun H."/>
            <person name="Tritt A."/>
            <person name="Yoshinaga Y."/>
            <person name="Zwiers L.-H."/>
            <person name="Turgeon B."/>
            <person name="Goodwin S."/>
            <person name="Spatafora J."/>
            <person name="Crous P."/>
            <person name="Grigoriev I."/>
        </authorList>
    </citation>
    <scope>NUCLEOTIDE SEQUENCE</scope>
    <source>
        <strain evidence="12">Tuck. ex Michener</strain>
    </source>
</reference>
<dbReference type="GO" id="GO:0005634">
    <property type="term" value="C:nucleus"/>
    <property type="evidence" value="ECO:0007669"/>
    <property type="project" value="UniProtKB-SubCell"/>
</dbReference>
<dbReference type="InterPro" id="IPR029063">
    <property type="entry name" value="SAM-dependent_MTases_sf"/>
</dbReference>
<keyword evidence="2 10" id="KW-0963">Cytoplasm</keyword>
<dbReference type="OrthoDB" id="408788at2759"/>
<comment type="subcellular location">
    <subcellularLocation>
        <location evidence="10">Mitochondrion matrix</location>
    </subcellularLocation>
    <subcellularLocation>
        <location evidence="10">Nucleus</location>
    </subcellularLocation>
    <subcellularLocation>
        <location evidence="10">Cytoplasm</location>
    </subcellularLocation>
    <text evidence="10">Predominantly in the mitochondria and in the nucleus.</text>
</comment>
<dbReference type="InterPro" id="IPR030382">
    <property type="entry name" value="MeTrfase_TRM5/TYW2"/>
</dbReference>
<dbReference type="EMBL" id="ML991777">
    <property type="protein sequence ID" value="KAF2238087.1"/>
    <property type="molecule type" value="Genomic_DNA"/>
</dbReference>
<accession>A0A6A6HJ70</accession>
<evidence type="ECO:0000256" key="5">
    <source>
        <dbReference type="ARBA" id="ARBA00022691"/>
    </source>
</evidence>
<keyword evidence="6 10" id="KW-0819">tRNA processing</keyword>
<dbReference type="GO" id="GO:0005759">
    <property type="term" value="C:mitochondrial matrix"/>
    <property type="evidence" value="ECO:0007669"/>
    <property type="project" value="UniProtKB-SubCell"/>
</dbReference>
<dbReference type="GO" id="GO:0052906">
    <property type="term" value="F:tRNA (guanine(37)-N1)-methyltransferase activity"/>
    <property type="evidence" value="ECO:0007669"/>
    <property type="project" value="UniProtKB-UniRule"/>
</dbReference>
<dbReference type="InterPro" id="IPR056744">
    <property type="entry name" value="TRM5/TYW2-like_N"/>
</dbReference>
<dbReference type="HAMAP" id="MF_03152">
    <property type="entry name" value="TRM5"/>
    <property type="match status" value="1"/>
</dbReference>
<evidence type="ECO:0000256" key="8">
    <source>
        <dbReference type="ARBA" id="ARBA00023242"/>
    </source>
</evidence>
<dbReference type="PANTHER" id="PTHR23245">
    <property type="entry name" value="TRNA METHYLTRANSFERASE"/>
    <property type="match status" value="1"/>
</dbReference>
<dbReference type="EC" id="2.1.1.228" evidence="10"/>
<evidence type="ECO:0000256" key="3">
    <source>
        <dbReference type="ARBA" id="ARBA00022603"/>
    </source>
</evidence>
<comment type="similarity">
    <text evidence="10">Belongs to the TRM5 / TYW2 family.</text>
</comment>
<name>A0A6A6HJ70_VIRVR</name>
<dbReference type="GO" id="GO:0070901">
    <property type="term" value="P:mitochondrial tRNA methylation"/>
    <property type="evidence" value="ECO:0007669"/>
    <property type="project" value="TreeGrafter"/>
</dbReference>
<evidence type="ECO:0000256" key="2">
    <source>
        <dbReference type="ARBA" id="ARBA00022490"/>
    </source>
</evidence>
<feature type="binding site" evidence="10">
    <location>
        <begin position="273"/>
        <end position="274"/>
    </location>
    <ligand>
        <name>S-adenosyl-L-methionine</name>
        <dbReference type="ChEBI" id="CHEBI:59789"/>
    </ligand>
</feature>
<dbReference type="Gene3D" id="3.40.50.150">
    <property type="entry name" value="Vaccinia Virus protein VP39"/>
    <property type="match status" value="1"/>
</dbReference>
<dbReference type="Gene3D" id="3.30.300.110">
    <property type="entry name" value="Met-10+ protein-like domains"/>
    <property type="match status" value="1"/>
</dbReference>
<gene>
    <name evidence="10" type="primary">TRM5</name>
    <name evidence="12" type="ORF">EV356DRAFT_441077</name>
</gene>
<dbReference type="FunFam" id="3.30.300.110:FF:000001">
    <property type="entry name" value="tRNA (guanine(37)-N1)-methyltransferase"/>
    <property type="match status" value="1"/>
</dbReference>
<organism evidence="12 13">
    <name type="scientific">Viridothelium virens</name>
    <name type="common">Speckled blister lichen</name>
    <name type="synonym">Trypethelium virens</name>
    <dbReference type="NCBI Taxonomy" id="1048519"/>
    <lineage>
        <taxon>Eukaryota</taxon>
        <taxon>Fungi</taxon>
        <taxon>Dikarya</taxon>
        <taxon>Ascomycota</taxon>
        <taxon>Pezizomycotina</taxon>
        <taxon>Dothideomycetes</taxon>
        <taxon>Dothideomycetes incertae sedis</taxon>
        <taxon>Trypetheliales</taxon>
        <taxon>Trypetheliaceae</taxon>
        <taxon>Viridothelium</taxon>
    </lineage>
</organism>
<feature type="binding site" evidence="10">
    <location>
        <begin position="301"/>
        <end position="302"/>
    </location>
    <ligand>
        <name>S-adenosyl-L-methionine</name>
        <dbReference type="ChEBI" id="CHEBI:59789"/>
    </ligand>
</feature>
<dbReference type="AlphaFoldDB" id="A0A6A6HJ70"/>
<evidence type="ECO:0000313" key="12">
    <source>
        <dbReference type="EMBL" id="KAF2238087.1"/>
    </source>
</evidence>
<dbReference type="PANTHER" id="PTHR23245:SF36">
    <property type="entry name" value="TRNA (GUANINE(37)-N1)-METHYLTRANSFERASE"/>
    <property type="match status" value="1"/>
</dbReference>
<dbReference type="Pfam" id="PF25133">
    <property type="entry name" value="TYW2_N_2"/>
    <property type="match status" value="1"/>
</dbReference>
<dbReference type="GO" id="GO:0002939">
    <property type="term" value="P:tRNA N1-guanine methylation"/>
    <property type="evidence" value="ECO:0007669"/>
    <property type="project" value="TreeGrafter"/>
</dbReference>
<keyword evidence="5 10" id="KW-0949">S-adenosyl-L-methionine</keyword>
<feature type="domain" description="SAM-dependent methyltransferase TRM5/TYW2-type" evidence="11">
    <location>
        <begin position="144"/>
        <end position="453"/>
    </location>
</feature>
<comment type="similarity">
    <text evidence="1">Belongs to the class I-like SAM-binding methyltransferase superfamily. TRM5/TYW2 family.</text>
</comment>
<evidence type="ECO:0000256" key="7">
    <source>
        <dbReference type="ARBA" id="ARBA00023128"/>
    </source>
</evidence>
<keyword evidence="7 10" id="KW-0496">Mitochondrion</keyword>
<keyword evidence="3 10" id="KW-0489">Methyltransferase</keyword>
<evidence type="ECO:0000256" key="1">
    <source>
        <dbReference type="ARBA" id="ARBA00009775"/>
    </source>
</evidence>
<evidence type="ECO:0000313" key="13">
    <source>
        <dbReference type="Proteomes" id="UP000800092"/>
    </source>
</evidence>
<feature type="binding site" evidence="10">
    <location>
        <position position="358"/>
    </location>
    <ligand>
        <name>S-adenosyl-L-methionine</name>
        <dbReference type="ChEBI" id="CHEBI:59789"/>
    </ligand>
</feature>
<dbReference type="InterPro" id="IPR025792">
    <property type="entry name" value="tRNA_Gua_MeTrfase_euk"/>
</dbReference>
<keyword evidence="13" id="KW-1185">Reference proteome</keyword>
<evidence type="ECO:0000259" key="11">
    <source>
        <dbReference type="PROSITE" id="PS51684"/>
    </source>
</evidence>
<dbReference type="SUPFAM" id="SSF53335">
    <property type="entry name" value="S-adenosyl-L-methionine-dependent methyltransferases"/>
    <property type="match status" value="1"/>
</dbReference>
<protein>
    <recommendedName>
        <fullName evidence="10">tRNA (guanine(37)-N1)-methyltransferase</fullName>
        <ecNumber evidence="10">2.1.1.228</ecNumber>
    </recommendedName>
    <alternativeName>
        <fullName evidence="10">M1G-methyltransferase</fullName>
    </alternativeName>
    <alternativeName>
        <fullName evidence="10">tRNA [GM37] methyltransferase</fullName>
    </alternativeName>
    <alternativeName>
        <fullName evidence="10">tRNA methyltransferase 5</fullName>
    </alternativeName>
</protein>
<keyword evidence="8 10" id="KW-0539">Nucleus</keyword>
<keyword evidence="4 10" id="KW-0808">Transferase</keyword>
<sequence>MADDAESLDKMFRPPINRAMRSLDRAFFHKRIPICAARVLDNKTISKCLSDLQASRDILKLDRIANVRPDPVEGSPGRRCLLLKPEIQEQDSSTWSSKLRELVQARQLNIIPYELHLDYSYWTYHDIISSILPRYETDEIPSGFSTVGHVVHLNLREPYLPYKHLIAEVIRDKNSGIKTVINKLDDVGEENEYRTFRYEVLVGNDDLNVEVREEDCVFRFDYSKVYWNPRLNTEHRRLIEKFQEGEAVCDVMAGIGPFAVPAGKKHVFVKANDLNPDGYKYLADAIVRNKVNEFVEPFNDDGHDFIKTATARLLQSDRHVELITAPAKVKTTTPNEGKEAPATKRLYQPKIFDHFVMNLPASAITFLPSFVGLYSGQSHLFQPYTETLLPMIHVYCFSTKSDDNLEEKIKICNEISQQLKYEIRPDAPEMEIYDVRDVAPNKRMFCASFRLPVAVAFRAK</sequence>